<dbReference type="OrthoDB" id="1935234at2759"/>
<proteinExistence type="predicted"/>
<accession>A0A9X0CNA9</accession>
<reference evidence="2" key="1">
    <citation type="submission" date="2023-01" db="EMBL/GenBank/DDBJ databases">
        <title>Genome assembly of the deep-sea coral Lophelia pertusa.</title>
        <authorList>
            <person name="Herrera S."/>
            <person name="Cordes E."/>
        </authorList>
    </citation>
    <scope>NUCLEOTIDE SEQUENCE</scope>
    <source>
        <strain evidence="2">USNM1676648</strain>
        <tissue evidence="2">Polyp</tissue>
    </source>
</reference>
<evidence type="ECO:0000313" key="2">
    <source>
        <dbReference type="EMBL" id="KAJ7369630.1"/>
    </source>
</evidence>
<protein>
    <submittedName>
        <fullName evidence="2">Uncharacterized protein</fullName>
    </submittedName>
</protein>
<comment type="caution">
    <text evidence="2">The sequence shown here is derived from an EMBL/GenBank/DDBJ whole genome shotgun (WGS) entry which is preliminary data.</text>
</comment>
<dbReference type="EMBL" id="MU826897">
    <property type="protein sequence ID" value="KAJ7369630.1"/>
    <property type="molecule type" value="Genomic_DNA"/>
</dbReference>
<feature type="transmembrane region" description="Helical" evidence="1">
    <location>
        <begin position="30"/>
        <end position="49"/>
    </location>
</feature>
<evidence type="ECO:0000256" key="1">
    <source>
        <dbReference type="SAM" id="Phobius"/>
    </source>
</evidence>
<keyword evidence="1" id="KW-0812">Transmembrane</keyword>
<evidence type="ECO:0000313" key="3">
    <source>
        <dbReference type="Proteomes" id="UP001163046"/>
    </source>
</evidence>
<keyword evidence="1" id="KW-0472">Membrane</keyword>
<keyword evidence="1" id="KW-1133">Transmembrane helix</keyword>
<keyword evidence="3" id="KW-1185">Reference proteome</keyword>
<dbReference type="Proteomes" id="UP001163046">
    <property type="component" value="Unassembled WGS sequence"/>
</dbReference>
<name>A0A9X0CNA9_9CNID</name>
<sequence>MSMVKAVNTEAPIWYAQDAAGGIWKLDLSFTHTVSIIFGVLLLLTIYNWKLQA</sequence>
<gene>
    <name evidence="2" type="ORF">OS493_037493</name>
</gene>
<dbReference type="AlphaFoldDB" id="A0A9X0CNA9"/>
<organism evidence="2 3">
    <name type="scientific">Desmophyllum pertusum</name>
    <dbReference type="NCBI Taxonomy" id="174260"/>
    <lineage>
        <taxon>Eukaryota</taxon>
        <taxon>Metazoa</taxon>
        <taxon>Cnidaria</taxon>
        <taxon>Anthozoa</taxon>
        <taxon>Hexacorallia</taxon>
        <taxon>Scleractinia</taxon>
        <taxon>Caryophylliina</taxon>
        <taxon>Caryophylliidae</taxon>
        <taxon>Desmophyllum</taxon>
    </lineage>
</organism>